<dbReference type="EMBL" id="CP031699">
    <property type="protein sequence ID" value="QEY24820.1"/>
    <property type="molecule type" value="Genomic_DNA"/>
</dbReference>
<name>A0A5P3MTL9_NEIAN</name>
<reference evidence="1 2" key="1">
    <citation type="submission" date="2018-08" db="EMBL/GenBank/DDBJ databases">
        <title>Neisseria animalis ATCC 49930 complete genome.</title>
        <authorList>
            <person name="Veseli I.A."/>
            <person name="Mascarenhas dos Santos A.C."/>
            <person name="Buttler R."/>
            <person name="Pombert J.-F."/>
        </authorList>
    </citation>
    <scope>NUCLEOTIDE SEQUENCE [LARGE SCALE GENOMIC DNA]</scope>
    <source>
        <strain evidence="1 2">ATCC 49930</strain>
    </source>
</reference>
<accession>A0A5P3MTL9</accession>
<dbReference type="RefSeq" id="WP_126325844.1">
    <property type="nucleotide sequence ID" value="NZ_CP031699.1"/>
</dbReference>
<protein>
    <submittedName>
        <fullName evidence="1">Phage tail protein</fullName>
    </submittedName>
</protein>
<organism evidence="1 2">
    <name type="scientific">Neisseria animalis</name>
    <dbReference type="NCBI Taxonomy" id="492"/>
    <lineage>
        <taxon>Bacteria</taxon>
        <taxon>Pseudomonadati</taxon>
        <taxon>Pseudomonadota</taxon>
        <taxon>Betaproteobacteria</taxon>
        <taxon>Neisseriales</taxon>
        <taxon>Neisseriaceae</taxon>
        <taxon>Neisseria</taxon>
    </lineage>
</organism>
<dbReference type="AlphaFoldDB" id="A0A5P3MTL9"/>
<gene>
    <name evidence="1" type="ORF">D0T90_10340</name>
</gene>
<keyword evidence="2" id="KW-1185">Reference proteome</keyword>
<proteinExistence type="predicted"/>
<evidence type="ECO:0000313" key="1">
    <source>
        <dbReference type="EMBL" id="QEY24820.1"/>
    </source>
</evidence>
<evidence type="ECO:0000313" key="2">
    <source>
        <dbReference type="Proteomes" id="UP000325536"/>
    </source>
</evidence>
<sequence>MAKLKYALIIAQDPRFTRLANLSLGYRKLALTKLMPRLLEQVDNNHLELLAESRSMVGSDGYWLAKDNKTRRKLIKDAVFLHRRKGTPWAVREICRRLGFGEIKLIEGLGGQIYDGSINHKGIYMYGDHRLWAHYSIIFNRPITNTEASLLRETLPAFAPARCVLVRLDYQDTPLYYNGKVDFDGDYNFGVA</sequence>
<dbReference type="Proteomes" id="UP000325536">
    <property type="component" value="Chromosome"/>
</dbReference>
<dbReference type="InterPro" id="IPR006521">
    <property type="entry name" value="Tail_protein_I"/>
</dbReference>
<dbReference type="KEGG" id="naq:D0T90_10340"/>
<dbReference type="Pfam" id="PF09684">
    <property type="entry name" value="Tail_P2_I"/>
    <property type="match status" value="1"/>
</dbReference>